<dbReference type="PANTHER" id="PTHR35711">
    <property type="entry name" value="EXPRESSED PROTEIN"/>
    <property type="match status" value="1"/>
</dbReference>
<sequence>MEKHQERILLSSSSSSSFSSSSMIDRPFFHQDPQNVREIDSNWGLIEEVLRDAEIPLSFFPREKIEKAEFKACYQSLVILYFLYTLVKDHSCEFVVLHPVDVAITQYMSSEDPLSCLIKAGSVVIAPSSSSSVGQGEEKKKKEIERGQRQDETGETEIRKKKMMVARREQERVSGEEKEKEEEERRENEEEEKKMKERGGREEEERAGEGEDSLFSLLSPDELLSQIYPADRKFLYNPFMKAALAKENRSLLEEFQERKEEKEKEEKNTRNKKISLTTATPLTPRGRKGLLQQQEASLSSSSFSLSLQGKKNALSSSSLSTPRSSQRERNVKYLPESRRPSPSFLLHSQEKALSASVRSSSSPSVSKGEDLSSSEKINKNGNSYPEKKKKKEGEEDEEEEIERPSFLQKKNEDDPLLHIPFHPYRGEEEEDDEDEEKFEKMETRRLKKSDKKRHEKHHRGDDLPCKPRMEIRRDKKQRSSFSSSSSFSSPRSCSDIVSPSSDIPSSPSFSSLSSSHILRRVSPSTAALVSAGRKMLREKKKRRESQERRGEETSLPKRVIGGVFQADGSFVPASEEEERRKEAEEEEEEGDTSALEEEDKEHNGQERRREKTFFSSSSSSSPACRGSFHDRDRLERGLKRCTSQTRDRNEKDSLSQTRRRRSFSLSHEAGSSRQDRKKEKKDSQERDTRRRGRKATDKKGMKASSSSSAGDPTEEEEEYGCIMDHQKFNRRRKGRRKKREDEGGEGRGFLPHRSRREKEEEDEDNSSSSSAVEKSSLSSTPSSRRRRRRHRRISSSSSPPPPRPPSLMKMDACIQTLPDDVGHADPFLLSSSNATLLSSSFPPILSKDGDENARQTRERKEAEELTMKNEKRWGLDWGGNESHRVKGEKMIGALRYQLNLLTEQLACSKEEVRAVRRQYEARLAAEEEKHKMELQREKETYHLQLLDLQAKHASALQTVRKQMEIKVRQLEDDVSLDIEVLASSSTTTTRATLTTTSGSERAREEERRRRKTREEEDEEMESEGEEDEKEEMCLKEKEKSHMTQKEDEEVDKKKKKDKRKKEEEDFFLAENSAVLRKVQHLQNLMEERLRIRDTSLKEYHLQIQDIQHDLATFRQSSDTFWRNWQCLNRFKESIVFLARQGQPHSTSTAATTASIDDDEGGAAGGVSSSFSTGEASMDIDTKKKKISSEREGEEIDSPSSSTENEKPRQKKKDGDDSGKRDVSLKDGEEEKGGSKKSEKKRDGDEREDDRKEKMDDKISRYLSSQTRNLSSDGALKDLRSTRGLTVHEQLNTLRSAFGRDVLHLLELETGWYVPLHPEKEGDRRTRRRRGESHFSEEDEKDANRSQGGGYDESRLFSPASRCRDLSARNRLDRRDHRYHRGAFKTSSSSTSAYIASQFEYKLLESIIEVSCLLHVHTLQSAQQELDLHRKIHLLQEYYEGIHQKKPRDITPAYPPTTTHTTTPEKGLLPKQNEKDEKDFSEKGLLQTGGPRGYEKQQQRKEEEEEGEKKKDNSSSSSPLKTNSHRLEAEGREASTRGAGGEGGEGVSSILSAAGAGGASMPRGGVGTLVGRTRGEPRSSATVDELACEVFGGGSSLEREIELTEEVRRISLQNLRLQRTNAYLRRKVEHTLKWRENDLAFEKEKANLSRSFWLAWNSLTSQEKKARPSQERQQTEREGETSKEEEKEKSEGCRIRKKMIKITEIGCSPQNKGSIDSNPVKEETGKGRSRRDKEEDEKKKEERDDNEEEEVKRKDLSSSSFSFFWVPSFVTLPDTPGEEEEIERDATLLSLLKSLGRAPLEEEEEEDEEEEEKTRRRRKKKKEEDERKGGYIRVHEDTRRQLLHFFWSMLQDAYKYRARLGECRVQLVRLHSFISKSTEIY</sequence>
<feature type="region of interest" description="Disordered" evidence="2">
    <location>
        <begin position="840"/>
        <end position="861"/>
    </location>
</feature>
<protein>
    <submittedName>
        <fullName evidence="3">Calponin homology domain-containing</fullName>
    </submittedName>
</protein>
<feature type="compositionally biased region" description="Low complexity" evidence="2">
    <location>
        <begin position="986"/>
        <end position="999"/>
    </location>
</feature>
<name>A0A2C6JX13_9APIC</name>
<feature type="compositionally biased region" description="Basic and acidic residues" evidence="2">
    <location>
        <begin position="847"/>
        <end position="861"/>
    </location>
</feature>
<organism evidence="3 4">
    <name type="scientific">Cystoisospora suis</name>
    <dbReference type="NCBI Taxonomy" id="483139"/>
    <lineage>
        <taxon>Eukaryota</taxon>
        <taxon>Sar</taxon>
        <taxon>Alveolata</taxon>
        <taxon>Apicomplexa</taxon>
        <taxon>Conoidasida</taxon>
        <taxon>Coccidia</taxon>
        <taxon>Eucoccidiorida</taxon>
        <taxon>Eimeriorina</taxon>
        <taxon>Sarcocystidae</taxon>
        <taxon>Cystoisospora</taxon>
    </lineage>
</organism>
<feature type="compositionally biased region" description="Basic residues" evidence="2">
    <location>
        <begin position="445"/>
        <end position="457"/>
    </location>
</feature>
<feature type="region of interest" description="Disordered" evidence="2">
    <location>
        <begin position="1704"/>
        <end position="1752"/>
    </location>
</feature>
<feature type="compositionally biased region" description="Basic residues" evidence="2">
    <location>
        <begin position="728"/>
        <end position="738"/>
    </location>
</feature>
<feature type="compositionally biased region" description="Basic residues" evidence="2">
    <location>
        <begin position="534"/>
        <end position="543"/>
    </location>
</feature>
<dbReference type="PANTHER" id="PTHR35711:SF1">
    <property type="entry name" value="ECTODERMAL, ISOFORM F"/>
    <property type="match status" value="1"/>
</dbReference>
<feature type="compositionally biased region" description="Low complexity" evidence="2">
    <location>
        <begin position="766"/>
        <end position="782"/>
    </location>
</feature>
<feature type="compositionally biased region" description="Low complexity" evidence="2">
    <location>
        <begin position="315"/>
        <end position="324"/>
    </location>
</feature>
<accession>A0A2C6JX13</accession>
<feature type="compositionally biased region" description="Low complexity" evidence="2">
    <location>
        <begin position="11"/>
        <end position="21"/>
    </location>
</feature>
<feature type="region of interest" description="Disordered" evidence="2">
    <location>
        <begin position="1140"/>
        <end position="1265"/>
    </location>
</feature>
<feature type="compositionally biased region" description="Basic and acidic residues" evidence="2">
    <location>
        <begin position="255"/>
        <end position="269"/>
    </location>
</feature>
<feature type="region of interest" description="Disordered" evidence="2">
    <location>
        <begin position="1445"/>
        <end position="1580"/>
    </location>
</feature>
<feature type="compositionally biased region" description="Basic and acidic residues" evidence="2">
    <location>
        <begin position="627"/>
        <end position="638"/>
    </location>
</feature>
<reference evidence="3 4" key="1">
    <citation type="journal article" date="2017" name="Int. J. Parasitol.">
        <title>The genome of the protozoan parasite Cystoisospora suis and a reverse vaccinology approach to identify vaccine candidates.</title>
        <authorList>
            <person name="Palmieri N."/>
            <person name="Shrestha A."/>
            <person name="Ruttkowski B."/>
            <person name="Beck T."/>
            <person name="Vogl C."/>
            <person name="Tomley F."/>
            <person name="Blake D.P."/>
            <person name="Joachim A."/>
        </authorList>
    </citation>
    <scope>NUCLEOTIDE SEQUENCE [LARGE SCALE GENOMIC DNA]</scope>
    <source>
        <strain evidence="3 4">Wien I</strain>
    </source>
</reference>
<dbReference type="RefSeq" id="XP_067920813.1">
    <property type="nucleotide sequence ID" value="XM_068067212.1"/>
</dbReference>
<dbReference type="EMBL" id="MIGC01003642">
    <property type="protein sequence ID" value="PHJ19111.1"/>
    <property type="molecule type" value="Genomic_DNA"/>
</dbReference>
<feature type="region of interest" description="Disordered" evidence="2">
    <location>
        <begin position="1798"/>
        <end position="1827"/>
    </location>
</feature>
<comment type="caution">
    <text evidence="3">The sequence shown here is derived from an EMBL/GenBank/DDBJ whole genome shotgun (WGS) entry which is preliminary data.</text>
</comment>
<evidence type="ECO:0000313" key="3">
    <source>
        <dbReference type="EMBL" id="PHJ19111.1"/>
    </source>
</evidence>
<feature type="compositionally biased region" description="Basic and acidic residues" evidence="2">
    <location>
        <begin position="325"/>
        <end position="339"/>
    </location>
</feature>
<feature type="compositionally biased region" description="Basic and acidic residues" evidence="2">
    <location>
        <begin position="1031"/>
        <end position="1045"/>
    </location>
</feature>
<dbReference type="Proteomes" id="UP000221165">
    <property type="component" value="Unassembled WGS sequence"/>
</dbReference>
<feature type="compositionally biased region" description="Basic and acidic residues" evidence="2">
    <location>
        <begin position="1203"/>
        <end position="1259"/>
    </location>
</feature>
<keyword evidence="1" id="KW-0175">Coiled coil</keyword>
<feature type="region of interest" description="Disordered" evidence="2">
    <location>
        <begin position="1661"/>
        <end position="1691"/>
    </location>
</feature>
<feature type="compositionally biased region" description="Basic and acidic residues" evidence="2">
    <location>
        <begin position="166"/>
        <end position="209"/>
    </location>
</feature>
<feature type="compositionally biased region" description="Basic and acidic residues" evidence="2">
    <location>
        <begin position="1492"/>
        <end position="1512"/>
    </location>
</feature>
<feature type="compositionally biased region" description="Acidic residues" evidence="2">
    <location>
        <begin position="1800"/>
        <end position="1810"/>
    </location>
</feature>
<feature type="non-terminal residue" evidence="3">
    <location>
        <position position="1880"/>
    </location>
</feature>
<dbReference type="GeneID" id="94430423"/>
<feature type="compositionally biased region" description="Basic and acidic residues" evidence="2">
    <location>
        <begin position="544"/>
        <end position="555"/>
    </location>
</feature>
<feature type="compositionally biased region" description="Basic and acidic residues" evidence="2">
    <location>
        <begin position="136"/>
        <end position="158"/>
    </location>
</feature>
<feature type="region of interest" description="Disordered" evidence="2">
    <location>
        <begin position="127"/>
        <end position="217"/>
    </location>
</feature>
<feature type="compositionally biased region" description="Low complexity" evidence="2">
    <location>
        <begin position="479"/>
        <end position="522"/>
    </location>
</feature>
<evidence type="ECO:0000256" key="2">
    <source>
        <dbReference type="SAM" id="MobiDB-lite"/>
    </source>
</evidence>
<feature type="compositionally biased region" description="Basic and acidic residues" evidence="2">
    <location>
        <begin position="1471"/>
        <end position="1481"/>
    </location>
</feature>
<feature type="coiled-coil region" evidence="1">
    <location>
        <begin position="898"/>
        <end position="973"/>
    </location>
</feature>
<feature type="compositionally biased region" description="Low complexity" evidence="2">
    <location>
        <begin position="354"/>
        <end position="366"/>
    </location>
</feature>
<feature type="compositionally biased region" description="Polar residues" evidence="2">
    <location>
        <begin position="663"/>
        <end position="672"/>
    </location>
</feature>
<evidence type="ECO:0000256" key="1">
    <source>
        <dbReference type="SAM" id="Coils"/>
    </source>
</evidence>
<feature type="compositionally biased region" description="Basic and acidic residues" evidence="2">
    <location>
        <begin position="1718"/>
        <end position="1742"/>
    </location>
</feature>
<gene>
    <name evidence="3" type="ORF">CSUI_007062</name>
</gene>
<feature type="compositionally biased region" description="Acidic residues" evidence="2">
    <location>
        <begin position="1015"/>
        <end position="1030"/>
    </location>
</feature>
<feature type="region of interest" description="Disordered" evidence="2">
    <location>
        <begin position="255"/>
        <end position="813"/>
    </location>
</feature>
<dbReference type="OrthoDB" id="332605at2759"/>
<feature type="compositionally biased region" description="Polar residues" evidence="2">
    <location>
        <begin position="1707"/>
        <end position="1716"/>
    </location>
</feature>
<proteinExistence type="predicted"/>
<feature type="region of interest" description="Disordered" evidence="2">
    <location>
        <begin position="1"/>
        <end position="21"/>
    </location>
</feature>
<feature type="compositionally biased region" description="Low complexity" evidence="2">
    <location>
        <begin position="1546"/>
        <end position="1562"/>
    </location>
</feature>
<feature type="compositionally biased region" description="Acidic residues" evidence="2">
    <location>
        <begin position="427"/>
        <end position="436"/>
    </location>
</feature>
<feature type="compositionally biased region" description="Basic and acidic residues" evidence="2">
    <location>
        <begin position="600"/>
        <end position="612"/>
    </location>
</feature>
<dbReference type="VEuPathDB" id="ToxoDB:CSUI_007062"/>
<feature type="compositionally biased region" description="Basic and acidic residues" evidence="2">
    <location>
        <begin position="1524"/>
        <end position="1534"/>
    </location>
</feature>
<feature type="compositionally biased region" description="Acidic residues" evidence="2">
    <location>
        <begin position="584"/>
        <end position="599"/>
    </location>
</feature>
<feature type="compositionally biased region" description="Basic and acidic residues" evidence="2">
    <location>
        <begin position="673"/>
        <end position="700"/>
    </location>
</feature>
<evidence type="ECO:0000313" key="4">
    <source>
        <dbReference type="Proteomes" id="UP000221165"/>
    </source>
</evidence>
<feature type="compositionally biased region" description="Basic and acidic residues" evidence="2">
    <location>
        <begin position="458"/>
        <end position="473"/>
    </location>
</feature>
<feature type="region of interest" description="Disordered" evidence="2">
    <location>
        <begin position="1316"/>
        <end position="1356"/>
    </location>
</feature>
<feature type="region of interest" description="Disordered" evidence="2">
    <location>
        <begin position="986"/>
        <end position="1063"/>
    </location>
</feature>
<keyword evidence="4" id="KW-1185">Reference proteome</keyword>
<feature type="compositionally biased region" description="Low complexity" evidence="2">
    <location>
        <begin position="1145"/>
        <end position="1154"/>
    </location>
</feature>
<feature type="compositionally biased region" description="Basic residues" evidence="2">
    <location>
        <begin position="783"/>
        <end position="793"/>
    </location>
</feature>
<feature type="compositionally biased region" description="Low complexity" evidence="2">
    <location>
        <begin position="290"/>
        <end position="308"/>
    </location>
</feature>